<reference evidence="1" key="1">
    <citation type="submission" date="2019-08" db="EMBL/GenBank/DDBJ databases">
        <authorList>
            <person name="Kucharzyk K."/>
            <person name="Murdoch R.W."/>
            <person name="Higgins S."/>
            <person name="Loffler F."/>
        </authorList>
    </citation>
    <scope>NUCLEOTIDE SEQUENCE</scope>
</reference>
<name>A0A645GCB7_9ZZZZ</name>
<gene>
    <name evidence="1" type="ORF">SDC9_171946</name>
</gene>
<organism evidence="1">
    <name type="scientific">bioreactor metagenome</name>
    <dbReference type="NCBI Taxonomy" id="1076179"/>
    <lineage>
        <taxon>unclassified sequences</taxon>
        <taxon>metagenomes</taxon>
        <taxon>ecological metagenomes</taxon>
    </lineage>
</organism>
<dbReference type="EMBL" id="VSSQ01073438">
    <property type="protein sequence ID" value="MPN24547.1"/>
    <property type="molecule type" value="Genomic_DNA"/>
</dbReference>
<protein>
    <submittedName>
        <fullName evidence="1">Uncharacterized protein</fullName>
    </submittedName>
</protein>
<dbReference type="AlphaFoldDB" id="A0A645GCB7"/>
<evidence type="ECO:0000313" key="1">
    <source>
        <dbReference type="EMBL" id="MPN24547.1"/>
    </source>
</evidence>
<comment type="caution">
    <text evidence="1">The sequence shown here is derived from an EMBL/GenBank/DDBJ whole genome shotgun (WGS) entry which is preliminary data.</text>
</comment>
<accession>A0A645GCB7</accession>
<sequence length="72" mass="8148">MFYVKTQLSAETTLTSEITNENVFTRCPRCGSEITVDLVELFSNCGGDLVDMPLLCVDCSRKLYPELRREVP</sequence>
<proteinExistence type="predicted"/>